<dbReference type="EMBL" id="FXUL01000018">
    <property type="protein sequence ID" value="SMP72595.1"/>
    <property type="molecule type" value="Genomic_DNA"/>
</dbReference>
<keyword evidence="2" id="KW-0732">Signal</keyword>
<dbReference type="NCBIfam" id="NF009019">
    <property type="entry name" value="PRK12355.4-2"/>
    <property type="match status" value="1"/>
</dbReference>
<accession>A0ABY1QIY3</accession>
<proteinExistence type="predicted"/>
<dbReference type="RefSeq" id="WP_283444120.1">
    <property type="nucleotide sequence ID" value="NZ_FXUL01000018.1"/>
</dbReference>
<sequence length="554" mass="60202">MRAKHIILALIVTMANVAYAGDCRQTASVCVDTTPEKNIGGTIVTLADVGGCWNYQDTYECVKPNSVDYCAAIRNTPGCYQTSAQVKSYAFNGAVIDQTFTYRCNDINTATPPNTVRLDGTYTVVKDEFNHTQCAPQESNVHCQLAAHTCTQGPETRVINGLPVYKDCWEYKDDYSCLMPSKNDDCQDLRNKGCTQVDSTCLTQDPNGFGCTMKQISYSCLTRKGETRTEEDCSVRQVCQNGTCWDTSSPNDTDFAQAVAMQEAMREAGKYDPDASNLFRGIAQGCTKGYVGLKNCCKTDTATGQDNNSVMTQMLMDAGKSGAGEVANLGSKYAYDFLYSDTGWLGSGSSCVSTLFEPTNFTASFGAYGFSVGAAGGAAPTFLGTAASELGGSFMGMQMYFNPYALAFAIAMQIVMEMIKCEPEEQKLGMARGANLCTYVGSYCSSKVLGGCVETKQNYCCFNSKLSRIINEQGRPQLGRTWGTAKDPDCRGFTADEFGQMDWSKIDMGEFVTDIMSSVQIPNADEISKRMTDNLNTRTTNNPTVNNPILPAVK</sequence>
<evidence type="ECO:0000256" key="2">
    <source>
        <dbReference type="SAM" id="SignalP"/>
    </source>
</evidence>
<evidence type="ECO:0000256" key="1">
    <source>
        <dbReference type="SAM" id="MobiDB-lite"/>
    </source>
</evidence>
<evidence type="ECO:0000313" key="4">
    <source>
        <dbReference type="Proteomes" id="UP001158049"/>
    </source>
</evidence>
<dbReference type="Proteomes" id="UP001158049">
    <property type="component" value="Unassembled WGS sequence"/>
</dbReference>
<name>A0ABY1QIY3_9BURK</name>
<keyword evidence="4" id="KW-1185">Reference proteome</keyword>
<dbReference type="Pfam" id="PF06986">
    <property type="entry name" value="F_T4SS_TraN"/>
    <property type="match status" value="3"/>
</dbReference>
<comment type="caution">
    <text evidence="3">The sequence shown here is derived from an EMBL/GenBank/DDBJ whole genome shotgun (WGS) entry which is preliminary data.</text>
</comment>
<feature type="chain" id="PRO_5047153516" evidence="2">
    <location>
        <begin position="21"/>
        <end position="554"/>
    </location>
</feature>
<feature type="signal peptide" evidence="2">
    <location>
        <begin position="1"/>
        <end position="20"/>
    </location>
</feature>
<gene>
    <name evidence="3" type="ORF">SAMN06295970_11869</name>
</gene>
<feature type="region of interest" description="Disordered" evidence="1">
    <location>
        <begin position="534"/>
        <end position="554"/>
    </location>
</feature>
<evidence type="ECO:0000313" key="3">
    <source>
        <dbReference type="EMBL" id="SMP72595.1"/>
    </source>
</evidence>
<organism evidence="3 4">
    <name type="scientific">Noviherbaspirillum suwonense</name>
    <dbReference type="NCBI Taxonomy" id="1224511"/>
    <lineage>
        <taxon>Bacteria</taxon>
        <taxon>Pseudomonadati</taxon>
        <taxon>Pseudomonadota</taxon>
        <taxon>Betaproteobacteria</taxon>
        <taxon>Burkholderiales</taxon>
        <taxon>Oxalobacteraceae</taxon>
        <taxon>Noviherbaspirillum</taxon>
    </lineage>
</organism>
<reference evidence="3 4" key="1">
    <citation type="submission" date="2017-05" db="EMBL/GenBank/DDBJ databases">
        <authorList>
            <person name="Varghese N."/>
            <person name="Submissions S."/>
        </authorList>
    </citation>
    <scope>NUCLEOTIDE SEQUENCE [LARGE SCALE GENOMIC DNA]</scope>
    <source>
        <strain evidence="3 4">DSM 26001</strain>
    </source>
</reference>
<protein>
    <submittedName>
        <fullName evidence="3">Conjugal transfer mating pair stabilization protein TraN</fullName>
    </submittedName>
</protein>
<dbReference type="InterPro" id="IPR014121">
    <property type="entry name" value="TraN_Ftype"/>
</dbReference>
<feature type="compositionally biased region" description="Low complexity" evidence="1">
    <location>
        <begin position="534"/>
        <end position="547"/>
    </location>
</feature>